<dbReference type="InterPro" id="IPR036236">
    <property type="entry name" value="Znf_C2H2_sf"/>
</dbReference>
<dbReference type="GO" id="GO:0003676">
    <property type="term" value="F:nucleic acid binding"/>
    <property type="evidence" value="ECO:0007669"/>
    <property type="project" value="InterPro"/>
</dbReference>
<keyword evidence="1" id="KW-0479">Metal-binding</keyword>
<dbReference type="OrthoDB" id="434647at2759"/>
<feature type="coiled-coil region" evidence="4">
    <location>
        <begin position="275"/>
        <end position="308"/>
    </location>
</feature>
<dbReference type="InterPro" id="IPR013087">
    <property type="entry name" value="Znf_C2H2_type"/>
</dbReference>
<keyword evidence="2" id="KW-0863">Zinc-finger</keyword>
<dbReference type="EMBL" id="CVRI01000047">
    <property type="protein sequence ID" value="CRK97594.1"/>
    <property type="molecule type" value="Genomic_DNA"/>
</dbReference>
<keyword evidence="3" id="KW-0862">Zinc</keyword>
<evidence type="ECO:0000313" key="7">
    <source>
        <dbReference type="EMBL" id="CRK97594.1"/>
    </source>
</evidence>
<dbReference type="SMART" id="SM00355">
    <property type="entry name" value="ZnF_C2H2"/>
    <property type="match status" value="3"/>
</dbReference>
<dbReference type="SUPFAM" id="SSF57667">
    <property type="entry name" value="beta-beta-alpha zinc fingers"/>
    <property type="match status" value="2"/>
</dbReference>
<sequence>MDPVTKALIDNIKNVPTPAIMKEVKCEVCNIMVSSYLYFKTIFYRKHKNQLKLRIRTKSINLKCVICNHLSKNPAEWELHVTSELHVENAKKYKPLPIPATTVVQNTEPAQSTSQSENPIQQENTKIIPPLMPPEELIRLTHNFEKKENEKALRKILSKSKKEWQCVNCNVTCQSKCSWEAHLASKKHKKRNEFIEDGVIFYCKRCDVRMQTKLQLEVHMSSNQHKMNHPIAPVPVANPFPSYPVQNNPQLFNFESSSYGYGFRNWNGEQYMFNAKQANVSYSELQKQQEEERERQLVEKAKNELLARFPFYAINQINSENNSSSPDQQVWLPPENIPLPVEAPQPVEPPAVFNVSTSRQ</sequence>
<proteinExistence type="predicted"/>
<protein>
    <submittedName>
        <fullName evidence="7">CLUMA_CG010980, isoform A</fullName>
    </submittedName>
</protein>
<keyword evidence="8" id="KW-1185">Reference proteome</keyword>
<evidence type="ECO:0000256" key="3">
    <source>
        <dbReference type="ARBA" id="ARBA00022833"/>
    </source>
</evidence>
<evidence type="ECO:0000259" key="6">
    <source>
        <dbReference type="PROSITE" id="PS00028"/>
    </source>
</evidence>
<dbReference type="InterPro" id="IPR022755">
    <property type="entry name" value="Znf_C2H2_jaz"/>
</dbReference>
<dbReference type="Proteomes" id="UP000183832">
    <property type="component" value="Unassembled WGS sequence"/>
</dbReference>
<keyword evidence="4" id="KW-0175">Coiled coil</keyword>
<accession>A0A1J1ICW9</accession>
<dbReference type="Pfam" id="PF12171">
    <property type="entry name" value="zf-C2H2_jaz"/>
    <property type="match status" value="1"/>
</dbReference>
<dbReference type="Gene3D" id="3.30.160.60">
    <property type="entry name" value="Classic Zinc Finger"/>
    <property type="match status" value="1"/>
</dbReference>
<feature type="compositionally biased region" description="Pro residues" evidence="5">
    <location>
        <begin position="335"/>
        <end position="349"/>
    </location>
</feature>
<reference evidence="7 8" key="1">
    <citation type="submission" date="2015-04" db="EMBL/GenBank/DDBJ databases">
        <authorList>
            <person name="Syromyatnikov M.Y."/>
            <person name="Popov V.N."/>
        </authorList>
    </citation>
    <scope>NUCLEOTIDE SEQUENCE [LARGE SCALE GENOMIC DNA]</scope>
</reference>
<dbReference type="SMART" id="SM00451">
    <property type="entry name" value="ZnF_U1"/>
    <property type="match status" value="2"/>
</dbReference>
<feature type="region of interest" description="Disordered" evidence="5">
    <location>
        <begin position="318"/>
        <end position="360"/>
    </location>
</feature>
<evidence type="ECO:0000256" key="5">
    <source>
        <dbReference type="SAM" id="MobiDB-lite"/>
    </source>
</evidence>
<evidence type="ECO:0000256" key="2">
    <source>
        <dbReference type="ARBA" id="ARBA00022771"/>
    </source>
</evidence>
<gene>
    <name evidence="7" type="ORF">CLUMA_CG010980</name>
</gene>
<evidence type="ECO:0000313" key="8">
    <source>
        <dbReference type="Proteomes" id="UP000183832"/>
    </source>
</evidence>
<dbReference type="InterPro" id="IPR003604">
    <property type="entry name" value="Matrin/U1-like-C_Znf_C2H2"/>
</dbReference>
<organism evidence="7 8">
    <name type="scientific">Clunio marinus</name>
    <dbReference type="NCBI Taxonomy" id="568069"/>
    <lineage>
        <taxon>Eukaryota</taxon>
        <taxon>Metazoa</taxon>
        <taxon>Ecdysozoa</taxon>
        <taxon>Arthropoda</taxon>
        <taxon>Hexapoda</taxon>
        <taxon>Insecta</taxon>
        <taxon>Pterygota</taxon>
        <taxon>Neoptera</taxon>
        <taxon>Endopterygota</taxon>
        <taxon>Diptera</taxon>
        <taxon>Nematocera</taxon>
        <taxon>Chironomoidea</taxon>
        <taxon>Chironomidae</taxon>
        <taxon>Clunio</taxon>
    </lineage>
</organism>
<dbReference type="PROSITE" id="PS00028">
    <property type="entry name" value="ZINC_FINGER_C2H2_1"/>
    <property type="match status" value="1"/>
</dbReference>
<dbReference type="AlphaFoldDB" id="A0A1J1ICW9"/>
<feature type="domain" description="C2H2-type" evidence="6">
    <location>
        <begin position="203"/>
        <end position="225"/>
    </location>
</feature>
<evidence type="ECO:0000256" key="4">
    <source>
        <dbReference type="SAM" id="Coils"/>
    </source>
</evidence>
<dbReference type="GO" id="GO:0008270">
    <property type="term" value="F:zinc ion binding"/>
    <property type="evidence" value="ECO:0007669"/>
    <property type="project" value="UniProtKB-KW"/>
</dbReference>
<dbReference type="Pfam" id="PF12874">
    <property type="entry name" value="zf-met"/>
    <property type="match status" value="1"/>
</dbReference>
<evidence type="ECO:0000256" key="1">
    <source>
        <dbReference type="ARBA" id="ARBA00022723"/>
    </source>
</evidence>
<name>A0A1J1ICW9_9DIPT</name>